<evidence type="ECO:0000313" key="3">
    <source>
        <dbReference type="Proteomes" id="UP000501090"/>
    </source>
</evidence>
<evidence type="ECO:0000313" key="2">
    <source>
        <dbReference type="EMBL" id="QKM60242.1"/>
    </source>
</evidence>
<dbReference type="EMBL" id="CP028940">
    <property type="protein sequence ID" value="QKM60242.1"/>
    <property type="molecule type" value="Genomic_DNA"/>
</dbReference>
<dbReference type="RefSeq" id="WP_173960010.1">
    <property type="nucleotide sequence ID" value="NZ_CP028940.1"/>
</dbReference>
<protein>
    <submittedName>
        <fullName evidence="2">Uncharacterized protein</fullName>
    </submittedName>
</protein>
<sequence length="304" mass="33555">MKMTIKRITLFAVLLATALHFSFANAGEGAFGWIYTLDLQPKGKLEFEQRLQLNQLQSAGTYDAWTARTELEYGLTNNLQIAGYINSYYTSASQNYTNPEACGDSASCTGGYGVPSSHDPATPYRKSGIEGGSLEAIYRITNPVTSPVGVGLYFEPTIGKNKNEIAARLLLQSNFIDDKLILAGNVVVANERLKFIENGNVPESMLDFLVGASYRFAPKWSAGVEARFHNDYSELNLRNQVQRATFVGPNMHYAAKDWWVTGAWRYQLKGGNCMGGGEAECSNARVWDSHSVNEFIVKVGFPLN</sequence>
<proteinExistence type="predicted"/>
<reference evidence="2 3" key="1">
    <citation type="submission" date="2018-04" db="EMBL/GenBank/DDBJ databases">
        <title>Polynucleobacter sp. UK-Long2-W17 genome.</title>
        <authorList>
            <person name="Hahn M.W."/>
        </authorList>
    </citation>
    <scope>NUCLEOTIDE SEQUENCE [LARGE SCALE GENOMIC DNA]</scope>
    <source>
        <strain evidence="2 3">UK-Long2-W17</strain>
    </source>
</reference>
<dbReference type="KEGG" id="pard:DN92_03835"/>
<dbReference type="Proteomes" id="UP000501090">
    <property type="component" value="Chromosome"/>
</dbReference>
<dbReference type="AlphaFoldDB" id="A0A6M9PJY2"/>
<dbReference type="InterPro" id="IPR046603">
    <property type="entry name" value="DUF6662"/>
</dbReference>
<name>A0A6M9PJY2_9BURK</name>
<feature type="chain" id="PRO_5027079064" evidence="1">
    <location>
        <begin position="27"/>
        <end position="304"/>
    </location>
</feature>
<accession>A0A6M9PJY2</accession>
<dbReference type="Pfam" id="PF20367">
    <property type="entry name" value="DUF6662"/>
    <property type="match status" value="1"/>
</dbReference>
<feature type="signal peptide" evidence="1">
    <location>
        <begin position="1"/>
        <end position="26"/>
    </location>
</feature>
<keyword evidence="3" id="KW-1185">Reference proteome</keyword>
<keyword evidence="1" id="KW-0732">Signal</keyword>
<gene>
    <name evidence="2" type="ORF">DN92_03835</name>
</gene>
<organism evidence="2 3">
    <name type="scientific">Polynucleobacter arcticus</name>
    <dbReference type="NCBI Taxonomy" id="1743165"/>
    <lineage>
        <taxon>Bacteria</taxon>
        <taxon>Pseudomonadati</taxon>
        <taxon>Pseudomonadota</taxon>
        <taxon>Betaproteobacteria</taxon>
        <taxon>Burkholderiales</taxon>
        <taxon>Burkholderiaceae</taxon>
        <taxon>Polynucleobacter</taxon>
    </lineage>
</organism>
<evidence type="ECO:0000256" key="1">
    <source>
        <dbReference type="SAM" id="SignalP"/>
    </source>
</evidence>